<name>A0A2S9GZ20_9BURK</name>
<feature type="domain" description="Filamentous haemagglutinin FhaB/tRNA nuclease CdiA-like TPS" evidence="2">
    <location>
        <begin position="69"/>
        <end position="181"/>
    </location>
</feature>
<organism evidence="3 4">
    <name type="scientific">Solimicrobium silvestre</name>
    <dbReference type="NCBI Taxonomy" id="2099400"/>
    <lineage>
        <taxon>Bacteria</taxon>
        <taxon>Pseudomonadati</taxon>
        <taxon>Pseudomonadota</taxon>
        <taxon>Betaproteobacteria</taxon>
        <taxon>Burkholderiales</taxon>
        <taxon>Oxalobacteraceae</taxon>
        <taxon>Solimicrobium</taxon>
    </lineage>
</organism>
<dbReference type="SMART" id="SM00912">
    <property type="entry name" value="Haemagg_act"/>
    <property type="match status" value="1"/>
</dbReference>
<sequence>MKKHGSMNHIFRLVWSQVLNTWVAVAETTKGRGKGKNSRRKLIAASLSLTALSFAMPVAHAGPTALPAVNTLPSGYQVTAGSATVSSSGNTLNVQENGQRAAINWQTFSIGSNATVNFIQPNSSSVMLNRVVGNEQSVISGALNANGQVFLLNSNGLLFTKGASVNTGGLVASTLNISDSDFMAGRTTFTSNGSHSSVINQGTINAADGGYVAMLGNHVTNQGLITARLGTAILAAGDQVSLNFNGNSLVNVVVNKGTLNALVANQQAIIADGGLVILTAKGADTVLASAVNNTGEIRAQTIANQSGKIYLLGDMQNGTTNVSGTLDASAPNGSNGGFIETSAAHVRVTNDTKITTAAAMGLAGSWLIDPHDFTIAATASGTVTSGTPSGDISGATLGSALNNGNVTILSSQGSTVSGSGNINVNDTVTWAAHTLTLTAANNININAVMTASGAASLAMNPSTTNGGDTAVAGGTVLVGLNNSGFTGAVNFSGSGTLSIGGTIFTVINNSTSNSAGMTALQNINSGLSGNYVLGSNLDATGFTFTPIGTGLGAPFVGVFDGLGHTISNLTINLPSGAGVGLFGYGSLSSLPIRNVGLVNENVTGHYYVGGLIGYNYGAAISNCFVKNGTIIGQNYVGGLVGSNYNLISNSYSTGSLSGSYGYSAGGLVGANYGTVKNSYSTAGLSFPGIYTYYNGGLVGYNAGTVTNSYATGSVSGGGYYVGGLVGLNENGSINNSYSTGNANGKQYVGGLVGENLTGTINNTYSTAASVTATIPGDTGGLVGQNSGNVINSFFIGSGTAVSDNTGTVTGTSGLTSAQMMQQSNFVPAGTGANQWDFTNTWVMYNGSTTPLLQVFMTPLTVTANSSSTTYTGLAQSGSGVTYSVSPNMSNLMGTVGYSGTGTTIGTYTITPSGLFSNQQGYIITYASGTQTITPAPLTITASNVTKTYGQTPSLSAFTSSGLVNGETVGSVTETSAGTSATAGVPGSPYSITASAASGGTFSASNYVISYVNGGLTVTPASLTITASNATKTYGQTPSLSAFTSSGLVNGETIGSVSETSQGTSETAGVTGSPYNITASAASGGTFSASNYVISYVNGGLTVTPASLTITASNATKTYGQTPSLSAFTSSGLVNGETIGSVTETSAGTSATAGVPGSPYSITASAATGGTFSASNYTINYVNGGLTVTPAALTITASNATKTYGQTPSLSAFTSSGLINGETIGGVTETSTGAAVTTGVTGSPYSITASAASGGTFSANNYTINYVNGGLTVTPASLTITASNATKTYGQTSSVSAFTSSGLVNGETIGSVTETSAGTSATAGVTGSPYNITASAASGGTFSASNYTINYVNGGLTVTPASLTITASNTSKTYGQTPSLSAFTSSGLVNGETIGGVTETSTGAAVTAGVTGSPYSITASAASGGTFSASNYVISYVNGSLAVTPLAVSVGTVSGASRTFDGTASVASSLLTITNLINGDTATLTGNGTLASSGVGAEALTGLTGLSLNNPNYTLTAGTPSGTVNITAVVSSTDSSGTTNLGSVVANATIQGQTAITLPNPVVTQIGQGSANGQVSNYVNVVNPLPQISAAFNGNTQLAIISAPGENEPTQVVSMSQARAMMQPSGSATNSDGTTSDSGQGGSNTSDVRVPVSRNSLVDIVNGGVRLPNGVEQQLFVVKGQNP</sequence>
<dbReference type="PANTHER" id="PTHR12338">
    <property type="entry name" value="AUTOTRANSPORTER"/>
    <property type="match status" value="1"/>
</dbReference>
<dbReference type="InterPro" id="IPR041286">
    <property type="entry name" value="MBG_2"/>
</dbReference>
<dbReference type="Pfam" id="PF05860">
    <property type="entry name" value="TPS"/>
    <property type="match status" value="1"/>
</dbReference>
<dbReference type="InterPro" id="IPR008638">
    <property type="entry name" value="FhaB/CdiA-like_TPS"/>
</dbReference>
<accession>A0A2S9GZ20</accession>
<dbReference type="EMBL" id="PUGF01000010">
    <property type="protein sequence ID" value="PRC92982.1"/>
    <property type="molecule type" value="Genomic_DNA"/>
</dbReference>
<dbReference type="RefSeq" id="WP_105532102.1">
    <property type="nucleotide sequence ID" value="NZ_PUGF01000010.1"/>
</dbReference>
<protein>
    <submittedName>
        <fullName evidence="3">Filamentous hemagglutinin family N-terminal domain</fullName>
    </submittedName>
</protein>
<dbReference type="SUPFAM" id="SSF51126">
    <property type="entry name" value="Pectin lyase-like"/>
    <property type="match status" value="1"/>
</dbReference>
<dbReference type="InterPro" id="IPR011493">
    <property type="entry name" value="GLUG"/>
</dbReference>
<gene>
    <name evidence="3" type="ORF">S2091_2399</name>
</gene>
<evidence type="ECO:0000313" key="4">
    <source>
        <dbReference type="Proteomes" id="UP000237839"/>
    </source>
</evidence>
<evidence type="ECO:0000259" key="2">
    <source>
        <dbReference type="SMART" id="SM00912"/>
    </source>
</evidence>
<dbReference type="Pfam" id="PF07581">
    <property type="entry name" value="Glug"/>
    <property type="match status" value="4"/>
</dbReference>
<reference evidence="3 4" key="1">
    <citation type="submission" date="2018-02" db="EMBL/GenBank/DDBJ databases">
        <title>Solimicrobium silvestre gen. nov., sp. nov., isolated from alpine forest soil.</title>
        <authorList>
            <person name="Margesin R."/>
            <person name="Albuquerque L."/>
            <person name="Zhang D.-C."/>
            <person name="Froufe H.J.C."/>
            <person name="Severino R."/>
            <person name="Roxo I."/>
            <person name="Egas C."/>
            <person name="Da Costa M.S."/>
        </authorList>
    </citation>
    <scope>NUCLEOTIDE SEQUENCE [LARGE SCALE GENOMIC DNA]</scope>
    <source>
        <strain evidence="3 4">S20-91</strain>
    </source>
</reference>
<dbReference type="Gene3D" id="2.160.20.10">
    <property type="entry name" value="Single-stranded right-handed beta-helix, Pectin lyase-like"/>
    <property type="match status" value="1"/>
</dbReference>
<proteinExistence type="predicted"/>
<dbReference type="PANTHER" id="PTHR12338:SF5">
    <property type="entry name" value="ANTIGEN 43-RELATED"/>
    <property type="match status" value="1"/>
</dbReference>
<dbReference type="Pfam" id="PF13018">
    <property type="entry name" value="ESPR"/>
    <property type="match status" value="1"/>
</dbReference>
<evidence type="ECO:0000313" key="3">
    <source>
        <dbReference type="EMBL" id="PRC92982.1"/>
    </source>
</evidence>
<dbReference type="OrthoDB" id="218680at2"/>
<dbReference type="Pfam" id="PF18676">
    <property type="entry name" value="MBG_2"/>
    <property type="match status" value="6"/>
</dbReference>
<dbReference type="Proteomes" id="UP000237839">
    <property type="component" value="Unassembled WGS sequence"/>
</dbReference>
<dbReference type="InterPro" id="IPR050909">
    <property type="entry name" value="Bact_Autotransporter_VF"/>
</dbReference>
<dbReference type="InterPro" id="IPR024973">
    <property type="entry name" value="ESPR"/>
</dbReference>
<dbReference type="InterPro" id="IPR012334">
    <property type="entry name" value="Pectin_lyas_fold"/>
</dbReference>
<dbReference type="Gene3D" id="2.160.20.110">
    <property type="match status" value="1"/>
</dbReference>
<dbReference type="NCBIfam" id="TIGR01901">
    <property type="entry name" value="adhes_NPXG"/>
    <property type="match status" value="1"/>
</dbReference>
<keyword evidence="4" id="KW-1185">Reference proteome</keyword>
<feature type="region of interest" description="Disordered" evidence="1">
    <location>
        <begin position="1615"/>
        <end position="1650"/>
    </location>
</feature>
<comment type="caution">
    <text evidence="3">The sequence shown here is derived from an EMBL/GenBank/DDBJ whole genome shotgun (WGS) entry which is preliminary data.</text>
</comment>
<dbReference type="Gene3D" id="3.30.160.710">
    <property type="match status" value="6"/>
</dbReference>
<feature type="compositionally biased region" description="Low complexity" evidence="1">
    <location>
        <begin position="1624"/>
        <end position="1646"/>
    </location>
</feature>
<dbReference type="InterPro" id="IPR011050">
    <property type="entry name" value="Pectin_lyase_fold/virulence"/>
</dbReference>
<evidence type="ECO:0000256" key="1">
    <source>
        <dbReference type="SAM" id="MobiDB-lite"/>
    </source>
</evidence>